<reference evidence="1 2" key="1">
    <citation type="journal article" date="2014" name="Genome Announc.">
        <title>Draft Genome Sequence of Geobacillus thermopakistaniensis Strain MAS1.</title>
        <authorList>
            <person name="Siddiqui M.A."/>
            <person name="Rashid N."/>
            <person name="Ayyampalayam S."/>
            <person name="Whitman W.B."/>
        </authorList>
    </citation>
    <scope>NUCLEOTIDE SEQUENCE [LARGE SCALE GENOMIC DNA]</scope>
    <source>
        <strain evidence="1 2">MAS1</strain>
    </source>
</reference>
<comment type="caution">
    <text evidence="1">The sequence shown here is derived from an EMBL/GenBank/DDBJ whole genome shotgun (WGS) entry which is preliminary data.</text>
</comment>
<accession>A0A7U9P524</accession>
<sequence length="113" mass="13513">MSNKTKELLQLLQDHPDRELIFMYPEESSDHYYTLGQPKRIILDEYTIVDDTVWFRVDNQDGLFDHIAEEIASQHFSDFPLSDEQNDWVNQQARKRIDQLEWKKAIVVYIEPA</sequence>
<evidence type="ECO:0000313" key="1">
    <source>
        <dbReference type="EMBL" id="ESU71172.1"/>
    </source>
</evidence>
<protein>
    <submittedName>
        <fullName evidence="1">Uncharacterized protein</fullName>
    </submittedName>
</protein>
<proteinExistence type="predicted"/>
<organism evidence="1 2">
    <name type="scientific">Geobacillus thermopakistaniensis (strain MAS1)</name>
    <dbReference type="NCBI Taxonomy" id="1408282"/>
    <lineage>
        <taxon>Bacteria</taxon>
        <taxon>Bacillati</taxon>
        <taxon>Bacillota</taxon>
        <taxon>Bacilli</taxon>
        <taxon>Bacillales</taxon>
        <taxon>Anoxybacillaceae</taxon>
        <taxon>Geobacillus</taxon>
    </lineage>
</organism>
<gene>
    <name evidence="1" type="ORF">T260_15020</name>
</gene>
<dbReference type="EMBL" id="AYSF01000078">
    <property type="protein sequence ID" value="ESU71172.1"/>
    <property type="molecule type" value="Genomic_DNA"/>
</dbReference>
<name>A0A7U9P524_GEOTM</name>
<dbReference type="RefSeq" id="WP_023634381.1">
    <property type="nucleotide sequence ID" value="NZ_AYSF01000078.1"/>
</dbReference>
<keyword evidence="2" id="KW-1185">Reference proteome</keyword>
<dbReference type="AlphaFoldDB" id="A0A7U9P524"/>
<dbReference type="Proteomes" id="UP000018339">
    <property type="component" value="Unassembled WGS sequence"/>
</dbReference>
<evidence type="ECO:0000313" key="2">
    <source>
        <dbReference type="Proteomes" id="UP000018339"/>
    </source>
</evidence>